<dbReference type="OrthoDB" id="676979at2759"/>
<dbReference type="PANTHER" id="PTHR45712:SF15">
    <property type="entry name" value="LEUCINE-RICH REPEAT TRANSMEMBRANE PROTEIN FLRT1"/>
    <property type="match status" value="1"/>
</dbReference>
<gene>
    <name evidence="9" type="ORF">FQA47_006035</name>
</gene>
<dbReference type="EMBL" id="WKFB01000324">
    <property type="protein sequence ID" value="KAF6726573.1"/>
    <property type="molecule type" value="Genomic_DNA"/>
</dbReference>
<dbReference type="Ensembl" id="ENSOMET00000034666.1">
    <property type="protein sequence ID" value="ENSOMEP00000017076.1"/>
    <property type="gene ID" value="ENSOMEG00000018746.1"/>
</dbReference>
<dbReference type="AlphaFoldDB" id="A0A3B3CHL9"/>
<keyword evidence="1" id="KW-0433">Leucine-rich repeat</keyword>
<evidence type="ECO:0000313" key="11">
    <source>
        <dbReference type="Proteomes" id="UP000261560"/>
    </source>
</evidence>
<dbReference type="STRING" id="30732.ENSOMEP00000017076"/>
<feature type="transmembrane region" description="Helical" evidence="6">
    <location>
        <begin position="576"/>
        <end position="602"/>
    </location>
</feature>
<evidence type="ECO:0000313" key="10">
    <source>
        <dbReference type="Ensembl" id="ENSOMEP00000017076.1"/>
    </source>
</evidence>
<keyword evidence="11" id="KW-1185">Reference proteome</keyword>
<dbReference type="OMA" id="QDNGMTH"/>
<dbReference type="InterPro" id="IPR036116">
    <property type="entry name" value="FN3_sf"/>
</dbReference>
<evidence type="ECO:0000256" key="1">
    <source>
        <dbReference type="ARBA" id="ARBA00022614"/>
    </source>
</evidence>
<reference evidence="10" key="1">
    <citation type="submission" date="2025-05" db="UniProtKB">
        <authorList>
            <consortium name="Ensembl"/>
        </authorList>
    </citation>
    <scope>IDENTIFICATION</scope>
</reference>
<organism evidence="10 11">
    <name type="scientific">Oryzias melastigma</name>
    <name type="common">Marine medaka</name>
    <dbReference type="NCBI Taxonomy" id="30732"/>
    <lineage>
        <taxon>Eukaryota</taxon>
        <taxon>Metazoa</taxon>
        <taxon>Chordata</taxon>
        <taxon>Craniata</taxon>
        <taxon>Vertebrata</taxon>
        <taxon>Euteleostomi</taxon>
        <taxon>Actinopterygii</taxon>
        <taxon>Neopterygii</taxon>
        <taxon>Teleostei</taxon>
        <taxon>Neoteleostei</taxon>
        <taxon>Acanthomorphata</taxon>
        <taxon>Ovalentaria</taxon>
        <taxon>Atherinomorphae</taxon>
        <taxon>Beloniformes</taxon>
        <taxon>Adrianichthyidae</taxon>
        <taxon>Oryziinae</taxon>
        <taxon>Oryzias</taxon>
    </lineage>
</organism>
<dbReference type="InterPro" id="IPR000483">
    <property type="entry name" value="Cys-rich_flank_reg_C"/>
</dbReference>
<dbReference type="PROSITE" id="PS50853">
    <property type="entry name" value="FN3"/>
    <property type="match status" value="1"/>
</dbReference>
<name>A0A3B3CHL9_ORYME</name>
<dbReference type="SMART" id="SM00082">
    <property type="entry name" value="LRRCT"/>
    <property type="match status" value="1"/>
</dbReference>
<dbReference type="GeneTree" id="ENSGT00940000159375"/>
<evidence type="ECO:0000256" key="4">
    <source>
        <dbReference type="ARBA" id="ARBA00023157"/>
    </source>
</evidence>
<dbReference type="Gene3D" id="3.80.10.10">
    <property type="entry name" value="Ribonuclease Inhibitor"/>
    <property type="match status" value="1"/>
</dbReference>
<evidence type="ECO:0000256" key="6">
    <source>
        <dbReference type="SAM" id="Phobius"/>
    </source>
</evidence>
<dbReference type="Pfam" id="PF13855">
    <property type="entry name" value="LRR_8"/>
    <property type="match status" value="3"/>
</dbReference>
<sequence length="729" mass="78455">MAAESLAELRDWLFLLLLVLTLLAEVLELAAAAIAMETGEGDEGIVCPSVCRCDEGFVYCNDRGLSIIPPLPLTAAILYLQSNRLSNAGLPPSLERSTSIRVIYLYANQLDEFPIHLPPSLRELHLQDNNIRTLPRSALAKLPLLERLHLDDNSISTVSIQDRAFSGTPRLRLLFLSRNHLSSIPAGLPASLEELRLDDNRISTIPTHAFRGLSSLRRLVLDGNLLANTRIADDTFSRLSNLTELSLVRNALQSPPVNLPSAHLVRLHLQDNGMTHIPRGALDGMRHLQKLDLSGNNLTTLPRGLFRDAESLELLLLRGNPWYCSCNLHWLHAWLHGRGSAVTVRGLTCQGPDPVRGQPVKDITSLMEQCEAPPAGPSIGVGVDQSDKGVEGENSVGGGQAFPPGSTTTGSLLVPTQGSLFTLRAKRPGLVIPLPPGEGGQVSGEALELTVKPLSSDSVLVSWLCPQPAPSFRLSWLRLGSSAALGSITETLVPGERRQYLLTQLTPRSHYLICLLPLRQDTSFGGSSTGLHRVGSVDIDSKDSAPACAQIETGEALVNSGGEGSDKNGQDSELTALPLAGIIGGATALVSLLFIFGIFCWYGQRAGYMSGDSGSYSRGRGGKHYDDYVESGTKKDNSILEIRAPSAGFQMTAMAHQPLQPKLEDVTYIHTIFPSSSSSSQANGTYRSSQGAGSLNGTILSQSSHHHVTYGTNRGYREGGIPDIDYVYT</sequence>
<feature type="chain" id="PRO_5044588791" evidence="7">
    <location>
        <begin position="25"/>
        <end position="729"/>
    </location>
</feature>
<keyword evidence="6" id="KW-1133">Transmembrane helix</keyword>
<reference evidence="9" key="2">
    <citation type="journal article" name="BMC Genomics">
        <title>Long-read sequencing and de novo genome assembly of marine medaka (Oryzias melastigma).</title>
        <authorList>
            <person name="Liang P."/>
            <person name="Saqib H.S.A."/>
            <person name="Ni X."/>
            <person name="Shen Y."/>
        </authorList>
    </citation>
    <scope>NUCLEOTIDE SEQUENCE</scope>
    <source>
        <strain evidence="9">Bigg-433</strain>
    </source>
</reference>
<dbReference type="InterPro" id="IPR001611">
    <property type="entry name" value="Leu-rich_rpt"/>
</dbReference>
<dbReference type="Proteomes" id="UP000646548">
    <property type="component" value="Unassembled WGS sequence"/>
</dbReference>
<dbReference type="SMART" id="SM00364">
    <property type="entry name" value="LRR_BAC"/>
    <property type="match status" value="4"/>
</dbReference>
<proteinExistence type="predicted"/>
<evidence type="ECO:0000313" key="9">
    <source>
        <dbReference type="EMBL" id="KAF6726573.1"/>
    </source>
</evidence>
<dbReference type="InterPro" id="IPR013783">
    <property type="entry name" value="Ig-like_fold"/>
</dbReference>
<dbReference type="SUPFAM" id="SSF52058">
    <property type="entry name" value="L domain-like"/>
    <property type="match status" value="1"/>
</dbReference>
<dbReference type="SUPFAM" id="SSF49265">
    <property type="entry name" value="Fibronectin type III"/>
    <property type="match status" value="1"/>
</dbReference>
<feature type="region of interest" description="Disordered" evidence="5">
    <location>
        <begin position="388"/>
        <end position="409"/>
    </location>
</feature>
<dbReference type="PaxDb" id="30732-ENSOMEP00000017076"/>
<dbReference type="PANTHER" id="PTHR45712">
    <property type="entry name" value="AGAP008170-PA"/>
    <property type="match status" value="1"/>
</dbReference>
<keyword evidence="3" id="KW-0677">Repeat</keyword>
<dbReference type="Pfam" id="PF01463">
    <property type="entry name" value="LRRCT"/>
    <property type="match status" value="1"/>
</dbReference>
<accession>A0A3B3CHL9</accession>
<evidence type="ECO:0000256" key="5">
    <source>
        <dbReference type="SAM" id="MobiDB-lite"/>
    </source>
</evidence>
<keyword evidence="2 7" id="KW-0732">Signal</keyword>
<evidence type="ECO:0000259" key="8">
    <source>
        <dbReference type="PROSITE" id="PS50853"/>
    </source>
</evidence>
<keyword evidence="4" id="KW-1015">Disulfide bond</keyword>
<dbReference type="PROSITE" id="PS51450">
    <property type="entry name" value="LRR"/>
    <property type="match status" value="3"/>
</dbReference>
<feature type="signal peptide" evidence="7">
    <location>
        <begin position="1"/>
        <end position="24"/>
    </location>
</feature>
<dbReference type="InterPro" id="IPR003961">
    <property type="entry name" value="FN3_dom"/>
</dbReference>
<evidence type="ECO:0000256" key="2">
    <source>
        <dbReference type="ARBA" id="ARBA00022729"/>
    </source>
</evidence>
<dbReference type="CDD" id="cd00063">
    <property type="entry name" value="FN3"/>
    <property type="match status" value="1"/>
</dbReference>
<evidence type="ECO:0000256" key="7">
    <source>
        <dbReference type="SAM" id="SignalP"/>
    </source>
</evidence>
<dbReference type="InterPro" id="IPR003591">
    <property type="entry name" value="Leu-rich_rpt_typical-subtyp"/>
</dbReference>
<dbReference type="InterPro" id="IPR032675">
    <property type="entry name" value="LRR_dom_sf"/>
</dbReference>
<dbReference type="GO" id="GO:0005615">
    <property type="term" value="C:extracellular space"/>
    <property type="evidence" value="ECO:0007669"/>
    <property type="project" value="TreeGrafter"/>
</dbReference>
<protein>
    <submittedName>
        <fullName evidence="10">Fibronectin leucine rich transmembrane protein 1b</fullName>
    </submittedName>
    <submittedName>
        <fullName evidence="9">Leucine-rich repeat transmembrane protein FLRT1</fullName>
    </submittedName>
</protein>
<dbReference type="Proteomes" id="UP000261560">
    <property type="component" value="Unplaced"/>
</dbReference>
<feature type="domain" description="Fibronectin type-III" evidence="8">
    <location>
        <begin position="445"/>
        <end position="540"/>
    </location>
</feature>
<keyword evidence="6 9" id="KW-0812">Transmembrane</keyword>
<evidence type="ECO:0000256" key="3">
    <source>
        <dbReference type="ARBA" id="ARBA00022737"/>
    </source>
</evidence>
<dbReference type="SMART" id="SM00369">
    <property type="entry name" value="LRR_TYP"/>
    <property type="match status" value="8"/>
</dbReference>
<keyword evidence="6" id="KW-0472">Membrane</keyword>
<dbReference type="Gene3D" id="2.60.40.10">
    <property type="entry name" value="Immunoglobulins"/>
    <property type="match status" value="1"/>
</dbReference>
<dbReference type="InterPro" id="IPR050333">
    <property type="entry name" value="SLRP"/>
</dbReference>